<name>A0AAE1DTU1_9GAST</name>
<proteinExistence type="predicted"/>
<dbReference type="AlphaFoldDB" id="A0AAE1DTU1"/>
<protein>
    <submittedName>
        <fullName evidence="1">Uncharacterized protein</fullName>
    </submittedName>
</protein>
<evidence type="ECO:0000313" key="1">
    <source>
        <dbReference type="EMBL" id="KAK3782462.1"/>
    </source>
</evidence>
<comment type="caution">
    <text evidence="1">The sequence shown here is derived from an EMBL/GenBank/DDBJ whole genome shotgun (WGS) entry which is preliminary data.</text>
</comment>
<accession>A0AAE1DTU1</accession>
<evidence type="ECO:0000313" key="2">
    <source>
        <dbReference type="Proteomes" id="UP001283361"/>
    </source>
</evidence>
<keyword evidence="2" id="KW-1185">Reference proteome</keyword>
<gene>
    <name evidence="1" type="ORF">RRG08_025483</name>
</gene>
<reference evidence="1" key="1">
    <citation type="journal article" date="2023" name="G3 (Bethesda)">
        <title>A reference genome for the long-term kleptoplast-retaining sea slug Elysia crispata morphotype clarki.</title>
        <authorList>
            <person name="Eastman K.E."/>
            <person name="Pendleton A.L."/>
            <person name="Shaikh M.A."/>
            <person name="Suttiyut T."/>
            <person name="Ogas R."/>
            <person name="Tomko P."/>
            <person name="Gavelis G."/>
            <person name="Widhalm J.R."/>
            <person name="Wisecaver J.H."/>
        </authorList>
    </citation>
    <scope>NUCLEOTIDE SEQUENCE</scope>
    <source>
        <strain evidence="1">ECLA1</strain>
    </source>
</reference>
<dbReference type="Proteomes" id="UP001283361">
    <property type="component" value="Unassembled WGS sequence"/>
</dbReference>
<sequence>MGVRCRPYQCSFPPWFQKMDSQLSPVTRSLVDRDRRIDNKLEQPRGFLLEQRISNRLNCFENKIDELKTGNKVLTGPAPLLGNISIDMVRIALLSAPGELQSGASNASQVCREFGEALATTSAAFLGLIYRVLGGIRDNAQENQLALIKQIKWYLPARSHSKI</sequence>
<organism evidence="1 2">
    <name type="scientific">Elysia crispata</name>
    <name type="common">lettuce slug</name>
    <dbReference type="NCBI Taxonomy" id="231223"/>
    <lineage>
        <taxon>Eukaryota</taxon>
        <taxon>Metazoa</taxon>
        <taxon>Spiralia</taxon>
        <taxon>Lophotrochozoa</taxon>
        <taxon>Mollusca</taxon>
        <taxon>Gastropoda</taxon>
        <taxon>Heterobranchia</taxon>
        <taxon>Euthyneura</taxon>
        <taxon>Panpulmonata</taxon>
        <taxon>Sacoglossa</taxon>
        <taxon>Placobranchoidea</taxon>
        <taxon>Plakobranchidae</taxon>
        <taxon>Elysia</taxon>
    </lineage>
</organism>
<dbReference type="EMBL" id="JAWDGP010002506">
    <property type="protein sequence ID" value="KAK3782462.1"/>
    <property type="molecule type" value="Genomic_DNA"/>
</dbReference>